<gene>
    <name evidence="12" type="ORF">M0813_23695</name>
</gene>
<evidence type="ECO:0000256" key="1">
    <source>
        <dbReference type="ARBA" id="ARBA00012513"/>
    </source>
</evidence>
<feature type="compositionally biased region" description="Basic and acidic residues" evidence="9">
    <location>
        <begin position="911"/>
        <end position="923"/>
    </location>
</feature>
<evidence type="ECO:0000256" key="10">
    <source>
        <dbReference type="SAM" id="Phobius"/>
    </source>
</evidence>
<feature type="compositionally biased region" description="Basic residues" evidence="9">
    <location>
        <begin position="376"/>
        <end position="391"/>
    </location>
</feature>
<feature type="compositionally biased region" description="Polar residues" evidence="9">
    <location>
        <begin position="761"/>
        <end position="773"/>
    </location>
</feature>
<dbReference type="PANTHER" id="PTHR22967:SF57">
    <property type="entry name" value="AUXILIN, ISOFORM A-RELATED"/>
    <property type="match status" value="1"/>
</dbReference>
<keyword evidence="3" id="KW-0808">Transferase</keyword>
<dbReference type="PROSITE" id="PS50011">
    <property type="entry name" value="PROTEIN_KINASE_DOM"/>
    <property type="match status" value="1"/>
</dbReference>
<comment type="caution">
    <text evidence="12">The sequence shown here is derived from an EMBL/GenBank/DDBJ whole genome shotgun (WGS) entry which is preliminary data.</text>
</comment>
<feature type="region of interest" description="Disordered" evidence="9">
    <location>
        <begin position="335"/>
        <end position="411"/>
    </location>
</feature>
<protein>
    <recommendedName>
        <fullName evidence="1">non-specific serine/threonine protein kinase</fullName>
        <ecNumber evidence="1">2.7.11.1</ecNumber>
    </recommendedName>
</protein>
<feature type="region of interest" description="Disordered" evidence="9">
    <location>
        <begin position="445"/>
        <end position="502"/>
    </location>
</feature>
<dbReference type="InterPro" id="IPR008271">
    <property type="entry name" value="Ser/Thr_kinase_AS"/>
</dbReference>
<evidence type="ECO:0000313" key="12">
    <source>
        <dbReference type="EMBL" id="KAJ6241045.1"/>
    </source>
</evidence>
<evidence type="ECO:0000256" key="7">
    <source>
        <dbReference type="ARBA" id="ARBA00047899"/>
    </source>
</evidence>
<sequence length="1513" mass="176804">MSFLSRIGKKIASTTSTLLVNSTIGKVITITKRQIKIVELIAEGGFGFVYKAVDLQSNQIFAVKKLLYSSKTELELITTEVRMHKLVCKKRTIISIYGAEKVKEDNNYFVYILMEYCPDNLINSMNAKLKQNSCFSEKVVLQIFSRVCDAVCAMHTLDPPMIHRDLKCENLLISQKGKIKLCDFGSATYKIYTLENKTERYEAEEDIEKNTTLAYRAPEMIDLFLRQKIDTKSDIWALGCILFKLLFFEDAFNEGSTLQILNKAYRIPTKHNYRKEVIDLIPFMLISDPAERPDIHEVIKKLTPLLSQNQNINKENLNETNINSNSTKFNKFQNENQKQKQNENHIKKQKNTTNTKNSPIISPNFNPKFDQNFKQNIKKNSKPNISKKKAPPLKNEKLFDEEKNDNSNIEIKKNDSNIKSLKSNFQNFDPFNNMKFKQSISKEMNNEKNNNNHKNNENNNNNNNNNGGGGDNNDNHDNNKSNYNNNNNNNNNNSTDNNKENENDIIKEKGIIKKEGEKNNKENINIDKEEEENIEKKETEKNNDELEKNLSKENNIYNPKENEIYDPMKTDSSDQEDLEFSKTQNFEIENNNNEDNYNPFENEEFFQESFEEKFQNDEDNFGNFVQTENRFESINNTQNQSTNNFTYFGIEDNGYIEDVSEEQNSSQENSNEEQDGNEFRNKDGKFFEKIIQQEQKLEQKSLLYTNDFDLELFSLTSEEENENENENEREIEKKEDVKEKKIENMNEKETTSSEKKKSKNPFLQDSNSKTSYNPFKIDSADKIDLFSDEDENESIIAQTNKSYFNDVHLNVDDDSFENYGSFISYSEEITDSTNSFNPFKNQVNNLQETNLENNEQEQKSLKSKKKLQNEILIQKESIPENDNNIFKQSNKEENKENNIYNPFQQGSSYPKENEIYDPMKTDSSDQEDLEFSKNQKFEIEHNNNENNYNPFENNQFSQENVENYNPFNSQNNEQNSNNNNNNNNNNSNNENNFNPFLNENKNQNTETSDWDDNNNNINNDENNFNPFHQNDKEFNQDFNQQQGEQLQQTYEDVDEKEKKGETCNPFLENLNQNNDNKTQESTYKRNITNNFNPFLNGSFQQNEPDQNVQINEKVEDKLSDDEDNFNSKIIDKKTPIIVIVPDLTEEKKIIIKNIQNKNKKKIQTSTNQTIKLSSISTQLLSNTEMESLCLQYLTSKMISKDLETQNNIIIITWQKYQNSEISEIKNLFVTATKTPIELNPIINLKFLNLLMLLIQEGSPNAIPDIMKQMGIIVRLKKKLNVFQEPRKIHSLFGSIFVDLLIQKINLHLKIPVFEGNFSLDTYLTELYAQNIFSPMIGSGVISISSLKLILPYYGMLLLYLEKAINPKFQNLKKGIDSCQLLCLISIINEAIYVYKIITFIISRLHCTNIIENLSKNKLYNRFIKLFHKQTHLFEKIFNFDFLKKYLIDVDYPKKIPQITKTMKAWEKFTYPVSVNENILLLKPKYINKINNSVIFQPINISNYDNNINTPKEK</sequence>
<feature type="compositionally biased region" description="Basic and acidic residues" evidence="9">
    <location>
        <begin position="337"/>
        <end position="346"/>
    </location>
</feature>
<feature type="compositionally biased region" description="Low complexity" evidence="9">
    <location>
        <begin position="963"/>
        <end position="1004"/>
    </location>
</feature>
<feature type="region of interest" description="Disordered" evidence="9">
    <location>
        <begin position="891"/>
        <end position="930"/>
    </location>
</feature>
<evidence type="ECO:0000256" key="6">
    <source>
        <dbReference type="ARBA" id="ARBA00022840"/>
    </source>
</evidence>
<keyword evidence="10" id="KW-1133">Transmembrane helix</keyword>
<evidence type="ECO:0000256" key="9">
    <source>
        <dbReference type="SAM" id="MobiDB-lite"/>
    </source>
</evidence>
<dbReference type="PANTHER" id="PTHR22967">
    <property type="entry name" value="SERINE/THREONINE PROTEIN KINASE"/>
    <property type="match status" value="1"/>
</dbReference>
<evidence type="ECO:0000256" key="5">
    <source>
        <dbReference type="ARBA" id="ARBA00022777"/>
    </source>
</evidence>
<keyword evidence="10" id="KW-0812">Transmembrane</keyword>
<keyword evidence="6" id="KW-0067">ATP-binding</keyword>
<dbReference type="Gene3D" id="1.10.510.10">
    <property type="entry name" value="Transferase(Phosphotransferase) domain 1"/>
    <property type="match status" value="1"/>
</dbReference>
<evidence type="ECO:0000259" key="11">
    <source>
        <dbReference type="PROSITE" id="PS50011"/>
    </source>
</evidence>
<evidence type="ECO:0000256" key="3">
    <source>
        <dbReference type="ARBA" id="ARBA00022679"/>
    </source>
</evidence>
<dbReference type="InterPro" id="IPR000719">
    <property type="entry name" value="Prot_kinase_dom"/>
</dbReference>
<feature type="transmembrane region" description="Helical" evidence="10">
    <location>
        <begin position="1380"/>
        <end position="1401"/>
    </location>
</feature>
<name>A0ABQ8Y8B7_9EUKA</name>
<proteinExistence type="predicted"/>
<dbReference type="EMBL" id="JAOAOG010000197">
    <property type="protein sequence ID" value="KAJ6241045.1"/>
    <property type="molecule type" value="Genomic_DNA"/>
</dbReference>
<keyword evidence="5 12" id="KW-0418">Kinase</keyword>
<dbReference type="EC" id="2.7.11.1" evidence="1"/>
<keyword evidence="13" id="KW-1185">Reference proteome</keyword>
<dbReference type="Pfam" id="PF00069">
    <property type="entry name" value="Pkinase"/>
    <property type="match status" value="1"/>
</dbReference>
<keyword evidence="2" id="KW-0723">Serine/threonine-protein kinase</keyword>
<feature type="transmembrane region" description="Helical" evidence="10">
    <location>
        <begin position="1335"/>
        <end position="1360"/>
    </location>
</feature>
<evidence type="ECO:0000256" key="2">
    <source>
        <dbReference type="ARBA" id="ARBA00022527"/>
    </source>
</evidence>
<feature type="domain" description="Protein kinase" evidence="11">
    <location>
        <begin position="35"/>
        <end position="306"/>
    </location>
</feature>
<comment type="catalytic activity">
    <reaction evidence="8">
        <text>L-seryl-[protein] + ATP = O-phospho-L-seryl-[protein] + ADP + H(+)</text>
        <dbReference type="Rhea" id="RHEA:17989"/>
        <dbReference type="Rhea" id="RHEA-COMP:9863"/>
        <dbReference type="Rhea" id="RHEA-COMP:11604"/>
        <dbReference type="ChEBI" id="CHEBI:15378"/>
        <dbReference type="ChEBI" id="CHEBI:29999"/>
        <dbReference type="ChEBI" id="CHEBI:30616"/>
        <dbReference type="ChEBI" id="CHEBI:83421"/>
        <dbReference type="ChEBI" id="CHEBI:456216"/>
        <dbReference type="EC" id="2.7.11.1"/>
    </reaction>
</comment>
<reference evidence="12" key="1">
    <citation type="submission" date="2022-08" db="EMBL/GenBank/DDBJ databases">
        <title>Novel sulfate-reducing endosymbionts in the free-living metamonad Anaeramoeba.</title>
        <authorList>
            <person name="Jerlstrom-Hultqvist J."/>
            <person name="Cepicka I."/>
            <person name="Gallot-Lavallee L."/>
            <person name="Salas-Leiva D."/>
            <person name="Curtis B.A."/>
            <person name="Zahonova K."/>
            <person name="Pipaliya S."/>
            <person name="Dacks J."/>
            <person name="Roger A.J."/>
        </authorList>
    </citation>
    <scope>NUCLEOTIDE SEQUENCE</scope>
    <source>
        <strain evidence="12">Schooner1</strain>
    </source>
</reference>
<feature type="region of interest" description="Disordered" evidence="9">
    <location>
        <begin position="715"/>
        <end position="774"/>
    </location>
</feature>
<feature type="compositionally biased region" description="Basic and acidic residues" evidence="9">
    <location>
        <begin position="394"/>
        <end position="411"/>
    </location>
</feature>
<dbReference type="SMART" id="SM00220">
    <property type="entry name" value="S_TKc"/>
    <property type="match status" value="1"/>
</dbReference>
<evidence type="ECO:0000256" key="8">
    <source>
        <dbReference type="ARBA" id="ARBA00048679"/>
    </source>
</evidence>
<feature type="compositionally biased region" description="Polar residues" evidence="9">
    <location>
        <begin position="899"/>
        <end position="910"/>
    </location>
</feature>
<feature type="region of interest" description="Disordered" evidence="9">
    <location>
        <begin position="962"/>
        <end position="1032"/>
    </location>
</feature>
<dbReference type="GO" id="GO:0016301">
    <property type="term" value="F:kinase activity"/>
    <property type="evidence" value="ECO:0007669"/>
    <property type="project" value="UniProtKB-KW"/>
</dbReference>
<accession>A0ABQ8Y8B7</accession>
<feature type="compositionally biased region" description="Low complexity" evidence="9">
    <location>
        <begin position="1013"/>
        <end position="1025"/>
    </location>
</feature>
<evidence type="ECO:0000256" key="4">
    <source>
        <dbReference type="ARBA" id="ARBA00022741"/>
    </source>
</evidence>
<feature type="compositionally biased region" description="Low complexity" evidence="9">
    <location>
        <begin position="447"/>
        <end position="465"/>
    </location>
</feature>
<keyword evidence="4" id="KW-0547">Nucleotide-binding</keyword>
<dbReference type="Proteomes" id="UP001150062">
    <property type="component" value="Unassembled WGS sequence"/>
</dbReference>
<dbReference type="PROSITE" id="PS00108">
    <property type="entry name" value="PROTEIN_KINASE_ST"/>
    <property type="match status" value="1"/>
</dbReference>
<feature type="compositionally biased region" description="Low complexity" evidence="9">
    <location>
        <begin position="480"/>
        <end position="496"/>
    </location>
</feature>
<keyword evidence="10" id="KW-0472">Membrane</keyword>
<dbReference type="InterPro" id="IPR011009">
    <property type="entry name" value="Kinase-like_dom_sf"/>
</dbReference>
<evidence type="ECO:0000313" key="13">
    <source>
        <dbReference type="Proteomes" id="UP001150062"/>
    </source>
</evidence>
<feature type="compositionally biased region" description="Basic and acidic residues" evidence="9">
    <location>
        <begin position="726"/>
        <end position="755"/>
    </location>
</feature>
<feature type="region of interest" description="Disordered" evidence="9">
    <location>
        <begin position="660"/>
        <end position="680"/>
    </location>
</feature>
<dbReference type="SUPFAM" id="SSF56112">
    <property type="entry name" value="Protein kinase-like (PK-like)"/>
    <property type="match status" value="1"/>
</dbReference>
<comment type="catalytic activity">
    <reaction evidence="7">
        <text>L-threonyl-[protein] + ATP = O-phospho-L-threonyl-[protein] + ADP + H(+)</text>
        <dbReference type="Rhea" id="RHEA:46608"/>
        <dbReference type="Rhea" id="RHEA-COMP:11060"/>
        <dbReference type="Rhea" id="RHEA-COMP:11605"/>
        <dbReference type="ChEBI" id="CHEBI:15378"/>
        <dbReference type="ChEBI" id="CHEBI:30013"/>
        <dbReference type="ChEBI" id="CHEBI:30616"/>
        <dbReference type="ChEBI" id="CHEBI:61977"/>
        <dbReference type="ChEBI" id="CHEBI:456216"/>
        <dbReference type="EC" id="2.7.11.1"/>
    </reaction>
</comment>
<organism evidence="12 13">
    <name type="scientific">Anaeramoeba flamelloides</name>
    <dbReference type="NCBI Taxonomy" id="1746091"/>
    <lineage>
        <taxon>Eukaryota</taxon>
        <taxon>Metamonada</taxon>
        <taxon>Anaeramoebidae</taxon>
        <taxon>Anaeramoeba</taxon>
    </lineage>
</organism>